<feature type="region of interest" description="Disordered" evidence="1">
    <location>
        <begin position="1"/>
        <end position="20"/>
    </location>
</feature>
<dbReference type="KEGG" id="mng:MNEG_10905"/>
<dbReference type="EMBL" id="KK102727">
    <property type="protein sequence ID" value="KIY97059.1"/>
    <property type="molecule type" value="Genomic_DNA"/>
</dbReference>
<feature type="region of interest" description="Disordered" evidence="1">
    <location>
        <begin position="73"/>
        <end position="94"/>
    </location>
</feature>
<dbReference type="Proteomes" id="UP000054498">
    <property type="component" value="Unassembled WGS sequence"/>
</dbReference>
<accession>A0A0D2M087</accession>
<evidence type="ECO:0000313" key="2">
    <source>
        <dbReference type="EMBL" id="KIY97059.1"/>
    </source>
</evidence>
<evidence type="ECO:0000313" key="3">
    <source>
        <dbReference type="Proteomes" id="UP000054498"/>
    </source>
</evidence>
<evidence type="ECO:0000256" key="1">
    <source>
        <dbReference type="SAM" id="MobiDB-lite"/>
    </source>
</evidence>
<keyword evidence="3" id="KW-1185">Reference proteome</keyword>
<feature type="compositionally biased region" description="Acidic residues" evidence="1">
    <location>
        <begin position="11"/>
        <end position="20"/>
    </location>
</feature>
<dbReference type="RefSeq" id="XP_013896079.1">
    <property type="nucleotide sequence ID" value="XM_014040625.1"/>
</dbReference>
<reference evidence="2 3" key="1">
    <citation type="journal article" date="2013" name="BMC Genomics">
        <title>Reconstruction of the lipid metabolism for the microalga Monoraphidium neglectum from its genome sequence reveals characteristics suitable for biofuel production.</title>
        <authorList>
            <person name="Bogen C."/>
            <person name="Al-Dilaimi A."/>
            <person name="Albersmeier A."/>
            <person name="Wichmann J."/>
            <person name="Grundmann M."/>
            <person name="Rupp O."/>
            <person name="Lauersen K.J."/>
            <person name="Blifernez-Klassen O."/>
            <person name="Kalinowski J."/>
            <person name="Goesmann A."/>
            <person name="Mussgnug J.H."/>
            <person name="Kruse O."/>
        </authorList>
    </citation>
    <scope>NUCLEOTIDE SEQUENCE [LARGE SCALE GENOMIC DNA]</scope>
    <source>
        <strain evidence="2 3">SAG 48.87</strain>
    </source>
</reference>
<feature type="compositionally biased region" description="Low complexity" evidence="1">
    <location>
        <begin position="73"/>
        <end position="85"/>
    </location>
</feature>
<gene>
    <name evidence="2" type="ORF">MNEG_10905</name>
</gene>
<name>A0A0D2M087_9CHLO</name>
<dbReference type="AlphaFoldDB" id="A0A0D2M087"/>
<protein>
    <submittedName>
        <fullName evidence="2">Uncharacterized protein</fullName>
    </submittedName>
</protein>
<dbReference type="GeneID" id="25728114"/>
<proteinExistence type="predicted"/>
<sequence>MRRRPPSEAAGEQEQEQEEEAVTLQALWAHEEVRPLLQVRPLPQPAPLRGGRWLCLDARGCLLEVGGTPHAATAPAAGAGAGAAASRRRADGGSERLPLAGRTLWTLAELPVGAGPRFALVACDGGGGSGCGAGATWYVVSCGPDGGLLRAAPLPPADAAALLSPSTGDAEGGASGGPAAVRLGRRLFALGTPAHPLCAPCSVAAAMVGGGVREALMRAPFDGLM</sequence>
<organism evidence="2 3">
    <name type="scientific">Monoraphidium neglectum</name>
    <dbReference type="NCBI Taxonomy" id="145388"/>
    <lineage>
        <taxon>Eukaryota</taxon>
        <taxon>Viridiplantae</taxon>
        <taxon>Chlorophyta</taxon>
        <taxon>core chlorophytes</taxon>
        <taxon>Chlorophyceae</taxon>
        <taxon>CS clade</taxon>
        <taxon>Sphaeropleales</taxon>
        <taxon>Selenastraceae</taxon>
        <taxon>Monoraphidium</taxon>
    </lineage>
</organism>